<comment type="catalytic activity">
    <reaction evidence="12 14">
        <text>hydrolysis of (1-&gt;4)-alpha-D-glucosidic linkage in 4-alpha-D-[(1-&gt;4)-alpha-D-glucanosyl]n trehalose to yield trehalose and (1-&gt;4)-alpha-D-glucan.</text>
        <dbReference type="EC" id="3.2.1.141"/>
    </reaction>
</comment>
<dbReference type="PANTHER" id="PTHR43651">
    <property type="entry name" value="1,4-ALPHA-GLUCAN-BRANCHING ENZYME"/>
    <property type="match status" value="1"/>
</dbReference>
<dbReference type="CDD" id="cd11325">
    <property type="entry name" value="AmyAc_GTHase"/>
    <property type="match status" value="1"/>
</dbReference>
<dbReference type="Gene3D" id="1.10.10.760">
    <property type="entry name" value="E-set domains of sugar-utilizing enzymes"/>
    <property type="match status" value="1"/>
</dbReference>
<dbReference type="InterPro" id="IPR017853">
    <property type="entry name" value="GH"/>
</dbReference>
<dbReference type="PANTHER" id="PTHR43651:SF11">
    <property type="entry name" value="MALTO-OLIGOSYLTREHALOSE TREHALOHYDROLASE"/>
    <property type="match status" value="1"/>
</dbReference>
<evidence type="ECO:0000256" key="5">
    <source>
        <dbReference type="ARBA" id="ARBA00015938"/>
    </source>
</evidence>
<evidence type="ECO:0000256" key="11">
    <source>
        <dbReference type="ARBA" id="ARBA00033284"/>
    </source>
</evidence>
<keyword evidence="7 14" id="KW-0378">Hydrolase</keyword>
<dbReference type="SMART" id="SM00642">
    <property type="entry name" value="Aamy"/>
    <property type="match status" value="1"/>
</dbReference>
<dbReference type="KEGG" id="mcg:GL4_2752"/>
<reference evidence="18 19" key="1">
    <citation type="submission" date="2014-09" db="EMBL/GenBank/DDBJ databases">
        <title>Genome sequencing of Methyloceanibacter caenitepidi Gela4.</title>
        <authorList>
            <person name="Takeuchi M."/>
            <person name="Susumu S."/>
            <person name="Kamagata Y."/>
            <person name="Oshima K."/>
            <person name="Hattori M."/>
            <person name="Iwasaki W."/>
        </authorList>
    </citation>
    <scope>NUCLEOTIDE SEQUENCE [LARGE SCALE GENOMIC DNA]</scope>
    <source>
        <strain evidence="18 19">Gela4</strain>
    </source>
</reference>
<evidence type="ECO:0000256" key="4">
    <source>
        <dbReference type="ARBA" id="ARBA00012268"/>
    </source>
</evidence>
<feature type="active site" description="Proton donor" evidence="15">
    <location>
        <position position="297"/>
    </location>
</feature>
<dbReference type="SUPFAM" id="SSF81296">
    <property type="entry name" value="E set domains"/>
    <property type="match status" value="1"/>
</dbReference>
<feature type="site" description="Transition state stabilizer" evidence="16">
    <location>
        <position position="394"/>
    </location>
</feature>
<gene>
    <name evidence="18" type="ORF">GL4_2752</name>
</gene>
<name>A0A0A8K5U8_9HYPH</name>
<feature type="domain" description="Glycosyl hydrolase family 13 catalytic" evidence="17">
    <location>
        <begin position="118"/>
        <end position="460"/>
    </location>
</feature>
<keyword evidence="8" id="KW-0119">Carbohydrate metabolism</keyword>
<dbReference type="InterPro" id="IPR014756">
    <property type="entry name" value="Ig_E-set"/>
</dbReference>
<evidence type="ECO:0000256" key="1">
    <source>
        <dbReference type="ARBA" id="ARBA00004496"/>
    </source>
</evidence>
<feature type="active site" description="Nucleophile" evidence="15">
    <location>
        <position position="262"/>
    </location>
</feature>
<evidence type="ECO:0000256" key="9">
    <source>
        <dbReference type="ARBA" id="ARBA00023295"/>
    </source>
</evidence>
<evidence type="ECO:0000313" key="18">
    <source>
        <dbReference type="EMBL" id="BAQ18186.1"/>
    </source>
</evidence>
<dbReference type="InterPro" id="IPR022567">
    <property type="entry name" value="DUF3459"/>
</dbReference>
<dbReference type="Gene3D" id="3.20.20.80">
    <property type="entry name" value="Glycosidases"/>
    <property type="match status" value="1"/>
</dbReference>
<evidence type="ECO:0000256" key="12">
    <source>
        <dbReference type="ARBA" id="ARBA00034013"/>
    </source>
</evidence>
<protein>
    <recommendedName>
        <fullName evidence="5 13">Malto-oligosyltrehalose trehalohydrolase</fullName>
        <shortName evidence="14">MTHase</shortName>
        <ecNumber evidence="4 13">3.2.1.141</ecNumber>
    </recommendedName>
    <alternativeName>
        <fullName evidence="11 14">4-alpha-D-((1-&gt;4)-alpha-D-glucano)trehalose trehalohydrolase</fullName>
    </alternativeName>
    <alternativeName>
        <fullName evidence="10 14">Maltooligosyl trehalose trehalohydrolase</fullName>
    </alternativeName>
</protein>
<dbReference type="InterPro" id="IPR013783">
    <property type="entry name" value="Ig-like_fold"/>
</dbReference>
<evidence type="ECO:0000256" key="10">
    <source>
        <dbReference type="ARBA" id="ARBA00032057"/>
    </source>
</evidence>
<evidence type="ECO:0000256" key="2">
    <source>
        <dbReference type="ARBA" id="ARBA00005199"/>
    </source>
</evidence>
<dbReference type="STRING" id="1384459.GL4_2752"/>
<dbReference type="InterPro" id="IPR012768">
    <property type="entry name" value="Trehalose_TreZ"/>
</dbReference>
<dbReference type="Gene3D" id="2.60.40.10">
    <property type="entry name" value="Immunoglobulins"/>
    <property type="match status" value="1"/>
</dbReference>
<dbReference type="PIRSF" id="PIRSF006337">
    <property type="entry name" value="Trehalose_TreZ"/>
    <property type="match status" value="1"/>
</dbReference>
<evidence type="ECO:0000256" key="7">
    <source>
        <dbReference type="ARBA" id="ARBA00022801"/>
    </source>
</evidence>
<dbReference type="GO" id="GO:0005992">
    <property type="term" value="P:trehalose biosynthetic process"/>
    <property type="evidence" value="ECO:0007669"/>
    <property type="project" value="UniProtKB-UniRule"/>
</dbReference>
<dbReference type="Pfam" id="PF00128">
    <property type="entry name" value="Alpha-amylase"/>
    <property type="match status" value="1"/>
</dbReference>
<dbReference type="Pfam" id="PF11941">
    <property type="entry name" value="DUF3459"/>
    <property type="match status" value="1"/>
</dbReference>
<evidence type="ECO:0000259" key="17">
    <source>
        <dbReference type="SMART" id="SM00642"/>
    </source>
</evidence>
<dbReference type="AlphaFoldDB" id="A0A0A8K5U8"/>
<dbReference type="InterPro" id="IPR006047">
    <property type="entry name" value="GH13_cat_dom"/>
</dbReference>
<evidence type="ECO:0000256" key="14">
    <source>
        <dbReference type="PIRNR" id="PIRNR006337"/>
    </source>
</evidence>
<evidence type="ECO:0000256" key="6">
    <source>
        <dbReference type="ARBA" id="ARBA00022490"/>
    </source>
</evidence>
<dbReference type="GO" id="GO:0005737">
    <property type="term" value="C:cytoplasm"/>
    <property type="evidence" value="ECO:0007669"/>
    <property type="project" value="UniProtKB-SubCell"/>
</dbReference>
<evidence type="ECO:0000256" key="16">
    <source>
        <dbReference type="PIRSR" id="PIRSR006337-3"/>
    </source>
</evidence>
<evidence type="ECO:0000256" key="3">
    <source>
        <dbReference type="ARBA" id="ARBA00008061"/>
    </source>
</evidence>
<accession>A0A0A8K5U8</accession>
<dbReference type="CDD" id="cd02853">
    <property type="entry name" value="E_set_MTHase_like_N"/>
    <property type="match status" value="1"/>
</dbReference>
<comment type="similarity">
    <text evidence="3 14">Belongs to the glycosyl hydrolase 13 family.</text>
</comment>
<sequence>MSAHVAHTLPWGTEITEDGARFRLWAPAQDSVSLVSDRGAAISMTKSAEGWFETRTDAVPVGGGYQFALQDGMRVPDPAARAQVSDVHGFSRLVDPEAYEWQTPDWKGRPWQEAIIYELHTGTFSRDGTFDGVARDLDRLVDTGVTAIELLPVAQFGGNRGWGYDGVLLYAPHTAYGGPEGLKRLVDACHERGLMVLMDVVYNHFGPDGNYLGHYAPNFFDPRRNTPWGAAIAFDRLPVREFFVHNALYWLEEFRCDGLRFDAVDHIKDPAEEEVLSEIAREVRTRIPDRHIHLTIEDDENSIRLFQFDDAGSPRLYDAEWNDDWHHAVHVILTGEKTGYYVDHMEDPIERLARTMAEGYDYQGEDSAFRGKKRGEPSAHLPPTVFINYIQNHDQTGNRAHGDRLETLASSEAVDAALTLLLLAPHIPMLFMGDEYGETRPFLFFTDFRGDLAKAVAKGRRADFGSHESYTNAATGKDIPNPNALETFERSILAPADTPRLDLVKQLLAARKTHVMPHMTSISGHAGAVAAREGSAFTVSWALNGGGALILTANLSDAPVTLPSNAGGKPFFTTPPGIDPGADPLPPWSVIASLRL</sequence>
<dbReference type="GO" id="GO:0033942">
    <property type="term" value="F:4-alpha-D-(1-&gt;4)-alpha-D-glucanotrehalose trehalohydrolase activity"/>
    <property type="evidence" value="ECO:0007669"/>
    <property type="project" value="UniProtKB-EC"/>
</dbReference>
<dbReference type="InterPro" id="IPR044901">
    <property type="entry name" value="Trehalose_TreZ_E-set_sf"/>
</dbReference>
<dbReference type="NCBIfam" id="TIGR02402">
    <property type="entry name" value="trehalose_TreZ"/>
    <property type="match status" value="1"/>
</dbReference>
<dbReference type="RefSeq" id="WP_045368234.1">
    <property type="nucleotide sequence ID" value="NZ_AP014648.1"/>
</dbReference>
<dbReference type="HOGENOM" id="CLU_020726_0_0_5"/>
<evidence type="ECO:0000256" key="13">
    <source>
        <dbReference type="NCBIfam" id="TIGR02402"/>
    </source>
</evidence>
<keyword evidence="6" id="KW-0963">Cytoplasm</keyword>
<evidence type="ECO:0000313" key="19">
    <source>
        <dbReference type="Proteomes" id="UP000031643"/>
    </source>
</evidence>
<comment type="pathway">
    <text evidence="2 14">Glycan biosynthesis; trehalose biosynthesis.</text>
</comment>
<dbReference type="OrthoDB" id="9800174at2"/>
<comment type="subcellular location">
    <subcellularLocation>
        <location evidence="1 15">Cytoplasm</location>
    </subcellularLocation>
</comment>
<evidence type="ECO:0000256" key="15">
    <source>
        <dbReference type="PIRSR" id="PIRSR006337-1"/>
    </source>
</evidence>
<keyword evidence="19" id="KW-1185">Reference proteome</keyword>
<dbReference type="EMBL" id="AP014648">
    <property type="protein sequence ID" value="BAQ18186.1"/>
    <property type="molecule type" value="Genomic_DNA"/>
</dbReference>
<dbReference type="UniPathway" id="UPA00299"/>
<evidence type="ECO:0000256" key="8">
    <source>
        <dbReference type="ARBA" id="ARBA00023277"/>
    </source>
</evidence>
<dbReference type="Proteomes" id="UP000031643">
    <property type="component" value="Chromosome"/>
</dbReference>
<proteinExistence type="inferred from homology"/>
<keyword evidence="9 14" id="KW-0326">Glycosidase</keyword>
<dbReference type="SUPFAM" id="SSF51445">
    <property type="entry name" value="(Trans)glycosidases"/>
    <property type="match status" value="1"/>
</dbReference>
<dbReference type="EC" id="3.2.1.141" evidence="4 13"/>
<organism evidence="18 19">
    <name type="scientific">Methyloceanibacter caenitepidi</name>
    <dbReference type="NCBI Taxonomy" id="1384459"/>
    <lineage>
        <taxon>Bacteria</taxon>
        <taxon>Pseudomonadati</taxon>
        <taxon>Pseudomonadota</taxon>
        <taxon>Alphaproteobacteria</taxon>
        <taxon>Hyphomicrobiales</taxon>
        <taxon>Hyphomicrobiaceae</taxon>
        <taxon>Methyloceanibacter</taxon>
    </lineage>
</organism>